<accession>A0A1I7ZTF9</accession>
<feature type="compositionally biased region" description="Basic and acidic residues" evidence="1">
    <location>
        <begin position="10"/>
        <end position="19"/>
    </location>
</feature>
<reference evidence="3" key="1">
    <citation type="submission" date="2016-11" db="UniProtKB">
        <authorList>
            <consortium name="WormBaseParasite"/>
        </authorList>
    </citation>
    <scope>IDENTIFICATION</scope>
</reference>
<keyword evidence="2" id="KW-1185">Reference proteome</keyword>
<evidence type="ECO:0000313" key="3">
    <source>
        <dbReference type="WBParaSite" id="L893_g29442.t1"/>
    </source>
</evidence>
<evidence type="ECO:0000313" key="2">
    <source>
        <dbReference type="Proteomes" id="UP000095287"/>
    </source>
</evidence>
<sequence>MNSPRPLLDISRRGNRMDNKQMTNHNGQCRIYSYLNSFAQETPYCAMSKIYSMQLKAPLVFSWIQSQ</sequence>
<protein>
    <submittedName>
        <fullName evidence="3">Uncharacterized protein</fullName>
    </submittedName>
</protein>
<organism evidence="2 3">
    <name type="scientific">Steinernema glaseri</name>
    <dbReference type="NCBI Taxonomy" id="37863"/>
    <lineage>
        <taxon>Eukaryota</taxon>
        <taxon>Metazoa</taxon>
        <taxon>Ecdysozoa</taxon>
        <taxon>Nematoda</taxon>
        <taxon>Chromadorea</taxon>
        <taxon>Rhabditida</taxon>
        <taxon>Tylenchina</taxon>
        <taxon>Panagrolaimomorpha</taxon>
        <taxon>Strongyloidoidea</taxon>
        <taxon>Steinernematidae</taxon>
        <taxon>Steinernema</taxon>
    </lineage>
</organism>
<dbReference type="AlphaFoldDB" id="A0A1I7ZTF9"/>
<dbReference type="WBParaSite" id="L893_g29442.t1">
    <property type="protein sequence ID" value="L893_g29442.t1"/>
    <property type="gene ID" value="L893_g29442"/>
</dbReference>
<name>A0A1I7ZTF9_9BILA</name>
<proteinExistence type="predicted"/>
<evidence type="ECO:0000256" key="1">
    <source>
        <dbReference type="SAM" id="MobiDB-lite"/>
    </source>
</evidence>
<dbReference type="Proteomes" id="UP000095287">
    <property type="component" value="Unplaced"/>
</dbReference>
<feature type="region of interest" description="Disordered" evidence="1">
    <location>
        <begin position="1"/>
        <end position="22"/>
    </location>
</feature>